<gene>
    <name evidence="2" type="ORF">VNO77_18915</name>
</gene>
<reference evidence="2 3" key="1">
    <citation type="submission" date="2024-01" db="EMBL/GenBank/DDBJ databases">
        <title>The genomes of 5 underutilized Papilionoideae crops provide insights into root nodulation and disease resistanc.</title>
        <authorList>
            <person name="Jiang F."/>
        </authorList>
    </citation>
    <scope>NUCLEOTIDE SEQUENCE [LARGE SCALE GENOMIC DNA]</scope>
    <source>
        <strain evidence="2">LVBAO_FW01</strain>
        <tissue evidence="2">Leaves</tissue>
    </source>
</reference>
<protein>
    <submittedName>
        <fullName evidence="2">Uncharacterized protein</fullName>
    </submittedName>
</protein>
<organism evidence="2 3">
    <name type="scientific">Canavalia gladiata</name>
    <name type="common">Sword bean</name>
    <name type="synonym">Dolichos gladiatus</name>
    <dbReference type="NCBI Taxonomy" id="3824"/>
    <lineage>
        <taxon>Eukaryota</taxon>
        <taxon>Viridiplantae</taxon>
        <taxon>Streptophyta</taxon>
        <taxon>Embryophyta</taxon>
        <taxon>Tracheophyta</taxon>
        <taxon>Spermatophyta</taxon>
        <taxon>Magnoliopsida</taxon>
        <taxon>eudicotyledons</taxon>
        <taxon>Gunneridae</taxon>
        <taxon>Pentapetalae</taxon>
        <taxon>rosids</taxon>
        <taxon>fabids</taxon>
        <taxon>Fabales</taxon>
        <taxon>Fabaceae</taxon>
        <taxon>Papilionoideae</taxon>
        <taxon>50 kb inversion clade</taxon>
        <taxon>NPAAA clade</taxon>
        <taxon>indigoferoid/millettioid clade</taxon>
        <taxon>Phaseoleae</taxon>
        <taxon>Canavalia</taxon>
    </lineage>
</organism>
<evidence type="ECO:0000313" key="3">
    <source>
        <dbReference type="Proteomes" id="UP001367508"/>
    </source>
</evidence>
<name>A0AAN9LLP5_CANGL</name>
<proteinExistence type="predicted"/>
<feature type="compositionally biased region" description="Polar residues" evidence="1">
    <location>
        <begin position="64"/>
        <end position="73"/>
    </location>
</feature>
<comment type="caution">
    <text evidence="2">The sequence shown here is derived from an EMBL/GenBank/DDBJ whole genome shotgun (WGS) entry which is preliminary data.</text>
</comment>
<keyword evidence="3" id="KW-1185">Reference proteome</keyword>
<evidence type="ECO:0000313" key="2">
    <source>
        <dbReference type="EMBL" id="KAK7338309.1"/>
    </source>
</evidence>
<accession>A0AAN9LLP5</accession>
<dbReference type="Proteomes" id="UP001367508">
    <property type="component" value="Unassembled WGS sequence"/>
</dbReference>
<feature type="region of interest" description="Disordered" evidence="1">
    <location>
        <begin position="51"/>
        <end position="73"/>
    </location>
</feature>
<dbReference type="AlphaFoldDB" id="A0AAN9LLP5"/>
<dbReference type="EMBL" id="JAYMYQ010000004">
    <property type="protein sequence ID" value="KAK7338309.1"/>
    <property type="molecule type" value="Genomic_DNA"/>
</dbReference>
<evidence type="ECO:0000256" key="1">
    <source>
        <dbReference type="SAM" id="MobiDB-lite"/>
    </source>
</evidence>
<sequence>MKFEAILEWAKMCMSFGVNLVLHLVIQPIWEEEDGPSSSWSLKERGLDLKNKQEKKKEKRKLVSQGNSWIPIV</sequence>